<gene>
    <name evidence="3" type="ORF">U0070_014381</name>
</gene>
<dbReference type="Pfam" id="PF01157">
    <property type="entry name" value="Ribosomal_L21e"/>
    <property type="match status" value="1"/>
</dbReference>
<comment type="caution">
    <text evidence="3">The sequence shown here is derived from an EMBL/GenBank/DDBJ whole genome shotgun (WGS) entry which is preliminary data.</text>
</comment>
<keyword evidence="1" id="KW-0689">Ribosomal protein</keyword>
<dbReference type="GO" id="GO:0005840">
    <property type="term" value="C:ribosome"/>
    <property type="evidence" value="ECO:0007669"/>
    <property type="project" value="UniProtKB-KW"/>
</dbReference>
<evidence type="ECO:0000313" key="4">
    <source>
        <dbReference type="Proteomes" id="UP001488838"/>
    </source>
</evidence>
<proteinExistence type="predicted"/>
<sequence>MGQDETIHPAAASPAALLTLPCVFPGSLTALPRVPGYLFSPNYHKSDTGSRLRQRPKSLERSIEVATDPTNDVHMTHSLHTSRKWVLFKTGKAHDCYHGKTDRVHNITQHAMGNIVNKQLKGKSINQGLNVCTEPIRHSSEQKQKQSEKYSQKEKYGYENIDMVNSGNEDGQIAQERTMLLILDAEEVSGSNDAEKTSLYEDKVLFRPSCDNEVPSVEPSYSTIDARNNIIITEEHHLKYFNNVLQHSDAMTMTSLHSYDNKAQISPTELGSDYCLPCSGFLSSRSSLGGSLLRQFLIFNTVTSTAIAKSMLHLKLNNTVLSLDQCMPHRLHLMAISGSSSHYRRHEHPAMGHYAEKCKTVTILSTLLLNGRCFYKPSC</sequence>
<dbReference type="Gene3D" id="2.30.30.70">
    <property type="entry name" value="Ribosomal protein L21"/>
    <property type="match status" value="1"/>
</dbReference>
<name>A0AAW0J6R6_MYOGA</name>
<dbReference type="GO" id="GO:0006412">
    <property type="term" value="P:translation"/>
    <property type="evidence" value="ECO:0007669"/>
    <property type="project" value="InterPro"/>
</dbReference>
<dbReference type="Proteomes" id="UP001488838">
    <property type="component" value="Unassembled WGS sequence"/>
</dbReference>
<evidence type="ECO:0000256" key="2">
    <source>
        <dbReference type="ARBA" id="ARBA00023274"/>
    </source>
</evidence>
<dbReference type="PANTHER" id="PTHR20981">
    <property type="entry name" value="60S RIBOSOMAL PROTEIN L21"/>
    <property type="match status" value="1"/>
</dbReference>
<accession>A0AAW0J6R6</accession>
<evidence type="ECO:0000313" key="3">
    <source>
        <dbReference type="EMBL" id="KAK7822282.1"/>
    </source>
</evidence>
<keyword evidence="4" id="KW-1185">Reference proteome</keyword>
<dbReference type="EMBL" id="JBBHLL010000059">
    <property type="protein sequence ID" value="KAK7822282.1"/>
    <property type="molecule type" value="Genomic_DNA"/>
</dbReference>
<dbReference type="GO" id="GO:1990904">
    <property type="term" value="C:ribonucleoprotein complex"/>
    <property type="evidence" value="ECO:0007669"/>
    <property type="project" value="UniProtKB-KW"/>
</dbReference>
<organism evidence="3 4">
    <name type="scientific">Myodes glareolus</name>
    <name type="common">Bank vole</name>
    <name type="synonym">Clethrionomys glareolus</name>
    <dbReference type="NCBI Taxonomy" id="447135"/>
    <lineage>
        <taxon>Eukaryota</taxon>
        <taxon>Metazoa</taxon>
        <taxon>Chordata</taxon>
        <taxon>Craniata</taxon>
        <taxon>Vertebrata</taxon>
        <taxon>Euteleostomi</taxon>
        <taxon>Mammalia</taxon>
        <taxon>Eutheria</taxon>
        <taxon>Euarchontoglires</taxon>
        <taxon>Glires</taxon>
        <taxon>Rodentia</taxon>
        <taxon>Myomorpha</taxon>
        <taxon>Muroidea</taxon>
        <taxon>Cricetidae</taxon>
        <taxon>Arvicolinae</taxon>
        <taxon>Myodes</taxon>
    </lineage>
</organism>
<protein>
    <submittedName>
        <fullName evidence="3">Uncharacterized protein</fullName>
    </submittedName>
</protein>
<dbReference type="InterPro" id="IPR036948">
    <property type="entry name" value="Ribosomal_eL21_sf"/>
</dbReference>
<dbReference type="GO" id="GO:0003735">
    <property type="term" value="F:structural constituent of ribosome"/>
    <property type="evidence" value="ECO:0007669"/>
    <property type="project" value="InterPro"/>
</dbReference>
<dbReference type="AlphaFoldDB" id="A0AAW0J6R6"/>
<evidence type="ECO:0000256" key="1">
    <source>
        <dbReference type="ARBA" id="ARBA00022980"/>
    </source>
</evidence>
<reference evidence="3 4" key="1">
    <citation type="journal article" date="2023" name="bioRxiv">
        <title>Conserved and derived expression patterns and positive selection on dental genes reveal complex evolutionary context of ever-growing rodent molars.</title>
        <authorList>
            <person name="Calamari Z.T."/>
            <person name="Song A."/>
            <person name="Cohen E."/>
            <person name="Akter M."/>
            <person name="Roy R.D."/>
            <person name="Hallikas O."/>
            <person name="Christensen M.M."/>
            <person name="Li P."/>
            <person name="Marangoni P."/>
            <person name="Jernvall J."/>
            <person name="Klein O.D."/>
        </authorList>
    </citation>
    <scope>NUCLEOTIDE SEQUENCE [LARGE SCALE GENOMIC DNA]</scope>
    <source>
        <strain evidence="3">V071</strain>
    </source>
</reference>
<dbReference type="InterPro" id="IPR001147">
    <property type="entry name" value="Ribosomal_eL21"/>
</dbReference>
<keyword evidence="2" id="KW-0687">Ribonucleoprotein</keyword>